<evidence type="ECO:0000313" key="1">
    <source>
        <dbReference type="EMBL" id="KAJ8893129.1"/>
    </source>
</evidence>
<comment type="caution">
    <text evidence="1">The sequence shown here is derived from an EMBL/GenBank/DDBJ whole genome shotgun (WGS) entry which is preliminary data.</text>
</comment>
<dbReference type="Proteomes" id="UP001159363">
    <property type="component" value="Chromosome 2"/>
</dbReference>
<keyword evidence="2" id="KW-1185">Reference proteome</keyword>
<evidence type="ECO:0000313" key="2">
    <source>
        <dbReference type="Proteomes" id="UP001159363"/>
    </source>
</evidence>
<accession>A0ABQ9I8Y4</accession>
<gene>
    <name evidence="1" type="ORF">PR048_005712</name>
</gene>
<organism evidence="1 2">
    <name type="scientific">Dryococelus australis</name>
    <dbReference type="NCBI Taxonomy" id="614101"/>
    <lineage>
        <taxon>Eukaryota</taxon>
        <taxon>Metazoa</taxon>
        <taxon>Ecdysozoa</taxon>
        <taxon>Arthropoda</taxon>
        <taxon>Hexapoda</taxon>
        <taxon>Insecta</taxon>
        <taxon>Pterygota</taxon>
        <taxon>Neoptera</taxon>
        <taxon>Polyneoptera</taxon>
        <taxon>Phasmatodea</taxon>
        <taxon>Verophasmatodea</taxon>
        <taxon>Anareolatae</taxon>
        <taxon>Phasmatidae</taxon>
        <taxon>Eurycanthinae</taxon>
        <taxon>Dryococelus</taxon>
    </lineage>
</organism>
<proteinExistence type="predicted"/>
<dbReference type="EMBL" id="JARBHB010000002">
    <property type="protein sequence ID" value="KAJ8893129.1"/>
    <property type="molecule type" value="Genomic_DNA"/>
</dbReference>
<name>A0ABQ9I8Y4_9NEOP</name>
<protein>
    <submittedName>
        <fullName evidence="1">Uncharacterized protein</fullName>
    </submittedName>
</protein>
<sequence>MWSGANETHLAGLRAYSRTIRKRRCTVCLELLATRAALNLWGWNEVSMEHRRNVTAGETGDPRVDLPTSSIVRHDSRIQTTESRLKMDDVVHPGKFINGIWLPGLSPHKLLFECLDYLPPTKAEEQGSISSGVTPGQSHVGIVLDDTADWRVLPAISCIPDLAFRLLHTHLVSPSSALKTSMLTATQVSLLTHPKFYHGATSVGLLAVVIDPGRVYKVARHACYKQGVLPGAAPARAIFTCRAGISEARKYRRLQHVHDGLPSALHLRAEPRRDDRASREAMLTPTKAASSEAANLLTNKIITVGFSITAEEH</sequence>
<reference evidence="1 2" key="1">
    <citation type="submission" date="2023-02" db="EMBL/GenBank/DDBJ databases">
        <title>LHISI_Scaffold_Assembly.</title>
        <authorList>
            <person name="Stuart O.P."/>
            <person name="Cleave R."/>
            <person name="Magrath M.J.L."/>
            <person name="Mikheyev A.S."/>
        </authorList>
    </citation>
    <scope>NUCLEOTIDE SEQUENCE [LARGE SCALE GENOMIC DNA]</scope>
    <source>
        <strain evidence="1">Daus_M_001</strain>
        <tissue evidence="1">Leg muscle</tissue>
    </source>
</reference>